<organism evidence="2 3">
    <name type="scientific">Cryptosporangium arvum DSM 44712</name>
    <dbReference type="NCBI Taxonomy" id="927661"/>
    <lineage>
        <taxon>Bacteria</taxon>
        <taxon>Bacillati</taxon>
        <taxon>Actinomycetota</taxon>
        <taxon>Actinomycetes</taxon>
        <taxon>Cryptosporangiales</taxon>
        <taxon>Cryptosporangiaceae</taxon>
        <taxon>Cryptosporangium</taxon>
    </lineage>
</organism>
<protein>
    <submittedName>
        <fullName evidence="2">Uncharacterized protein</fullName>
    </submittedName>
</protein>
<comment type="caution">
    <text evidence="2">The sequence shown here is derived from an EMBL/GenBank/DDBJ whole genome shotgun (WGS) entry which is preliminary data.</text>
</comment>
<reference evidence="2 3" key="1">
    <citation type="submission" date="2013-07" db="EMBL/GenBank/DDBJ databases">
        <authorList>
            <consortium name="DOE Joint Genome Institute"/>
            <person name="Eisen J."/>
            <person name="Huntemann M."/>
            <person name="Han J."/>
            <person name="Chen A."/>
            <person name="Kyrpides N."/>
            <person name="Mavromatis K."/>
            <person name="Markowitz V."/>
            <person name="Palaniappan K."/>
            <person name="Ivanova N."/>
            <person name="Schaumberg A."/>
            <person name="Pati A."/>
            <person name="Liolios K."/>
            <person name="Nordberg H.P."/>
            <person name="Cantor M.N."/>
            <person name="Hua S.X."/>
            <person name="Woyke T."/>
        </authorList>
    </citation>
    <scope>NUCLEOTIDE SEQUENCE [LARGE SCALE GENOMIC DNA]</scope>
    <source>
        <strain evidence="2 3">DSM 44712</strain>
    </source>
</reference>
<dbReference type="AlphaFoldDB" id="A0A010YQF0"/>
<feature type="region of interest" description="Disordered" evidence="1">
    <location>
        <begin position="105"/>
        <end position="124"/>
    </location>
</feature>
<evidence type="ECO:0000313" key="3">
    <source>
        <dbReference type="Proteomes" id="UP000021053"/>
    </source>
</evidence>
<feature type="compositionally biased region" description="Polar residues" evidence="1">
    <location>
        <begin position="107"/>
        <end position="119"/>
    </location>
</feature>
<dbReference type="HOGENOM" id="CLU_1014589_0_0_11"/>
<feature type="region of interest" description="Disordered" evidence="1">
    <location>
        <begin position="252"/>
        <end position="274"/>
    </location>
</feature>
<dbReference type="Proteomes" id="UP000021053">
    <property type="component" value="Unassembled WGS sequence"/>
</dbReference>
<gene>
    <name evidence="2" type="ORF">CryarDRAFT_3604</name>
</gene>
<dbReference type="EMBL" id="JFBT01000001">
    <property type="protein sequence ID" value="EXG82420.1"/>
    <property type="molecule type" value="Genomic_DNA"/>
</dbReference>
<feature type="compositionally biased region" description="Polar residues" evidence="1">
    <location>
        <begin position="259"/>
        <end position="274"/>
    </location>
</feature>
<keyword evidence="3" id="KW-1185">Reference proteome</keyword>
<name>A0A010YQF0_9ACTN</name>
<evidence type="ECO:0000256" key="1">
    <source>
        <dbReference type="SAM" id="MobiDB-lite"/>
    </source>
</evidence>
<evidence type="ECO:0000313" key="2">
    <source>
        <dbReference type="EMBL" id="EXG82420.1"/>
    </source>
</evidence>
<proteinExistence type="predicted"/>
<sequence>MPRFCELTPETVSLSPAAGGSAVLTYASRFGTVAGTVDPDVPTLDVLDRALRYPTTDHGEPAVVRDGVFVLPNGVTAQPGTLTLRVGATPARRAAGVTVDATRVPSGVSTRTDRPQPSVSPGDFARCGDRPGVPPLVDAHAWRPTVTVDLGSGELLRLARTVFYDFSAEKHGSDTAAVTGLVTDERSTKVSLGGRGHRTISVPVVGGTLVLPGVNLGRLPTHRGDACAKRRHEMLCVTSVAYLDMVASAAGSAVPPGRSWQQGTRWESGTAPQR</sequence>
<accession>A0A010YQF0</accession>